<evidence type="ECO:0000256" key="2">
    <source>
        <dbReference type="ARBA" id="ARBA00022846"/>
    </source>
</evidence>
<keyword evidence="4" id="KW-0966">Cell projection</keyword>
<accession>A0A834ME44</accession>
<dbReference type="Gene3D" id="2.20.110.10">
    <property type="entry name" value="Histone H3 K4-specific methyltransferase SET7/9 N-terminal domain"/>
    <property type="match status" value="1"/>
</dbReference>
<evidence type="ECO:0000313" key="7">
    <source>
        <dbReference type="Proteomes" id="UP000625711"/>
    </source>
</evidence>
<protein>
    <recommendedName>
        <fullName evidence="8">MORN repeat-containing protein 5</fullName>
    </recommendedName>
</protein>
<sequence>MSLISHEKRVDLDFSDCRRHSFLPSDWTEDRQDHVKNVKVLEFHEDDDLYMYMDNPSYYNEKPLEHFCTGSKYLGQWNRLGIAGKGVYRYPHGTIYDGYFNRNGEFHGSGILIYPSGQRIEGIWRNGKLQSDCTIVTKAGVVMNKHYCKMPDRRFQIEVENDLNPVGQEYLTNEVPPPRKIPEGCYDVGEGIYDPKIKSVISYKTPKRSKMNVNATDFNIFEGDYRRQSNFSSMVASPKSDDQFARLLQGQMYTEATTILWIPNATQEQWILNNTRKAWDEPTKFRSDLYEEWTKGGIALENLPLDSISCDVSLEADIFANIQMHSRRSDAPRLSTFIQHHKVEENALLQEIMVNAFLQHESTNLLAIETMMTLTESPHNVKSDEITTKEKEIKNETIEEPVKKQAKN</sequence>
<evidence type="ECO:0000256" key="3">
    <source>
        <dbReference type="ARBA" id="ARBA00023069"/>
    </source>
</evidence>
<dbReference type="SUPFAM" id="SSF82185">
    <property type="entry name" value="Histone H3 K4-specific methyltransferase SET7/9 N-terminal domain"/>
    <property type="match status" value="1"/>
</dbReference>
<dbReference type="PANTHER" id="PTHR46437:SF1">
    <property type="entry name" value="MORN REPEAT-CONTAINING PROTEIN 5"/>
    <property type="match status" value="1"/>
</dbReference>
<keyword evidence="3" id="KW-0969">Cilium</keyword>
<comment type="caution">
    <text evidence="6">The sequence shown here is derived from an EMBL/GenBank/DDBJ whole genome shotgun (WGS) entry which is preliminary data.</text>
</comment>
<evidence type="ECO:0000256" key="1">
    <source>
        <dbReference type="ARBA" id="ARBA00004230"/>
    </source>
</evidence>
<name>A0A834ME44_RHYFE</name>
<feature type="region of interest" description="Disordered" evidence="5">
    <location>
        <begin position="379"/>
        <end position="408"/>
    </location>
</feature>
<dbReference type="GO" id="GO:0031514">
    <property type="term" value="C:motile cilium"/>
    <property type="evidence" value="ECO:0007669"/>
    <property type="project" value="UniProtKB-SubCell"/>
</dbReference>
<organism evidence="6 7">
    <name type="scientific">Rhynchophorus ferrugineus</name>
    <name type="common">Red palm weevil</name>
    <name type="synonym">Curculio ferrugineus</name>
    <dbReference type="NCBI Taxonomy" id="354439"/>
    <lineage>
        <taxon>Eukaryota</taxon>
        <taxon>Metazoa</taxon>
        <taxon>Ecdysozoa</taxon>
        <taxon>Arthropoda</taxon>
        <taxon>Hexapoda</taxon>
        <taxon>Insecta</taxon>
        <taxon>Pterygota</taxon>
        <taxon>Neoptera</taxon>
        <taxon>Endopterygota</taxon>
        <taxon>Coleoptera</taxon>
        <taxon>Polyphaga</taxon>
        <taxon>Cucujiformia</taxon>
        <taxon>Curculionidae</taxon>
        <taxon>Dryophthorinae</taxon>
        <taxon>Rhynchophorus</taxon>
    </lineage>
</organism>
<reference evidence="6" key="1">
    <citation type="submission" date="2020-08" db="EMBL/GenBank/DDBJ databases">
        <title>Genome sequencing and assembly of the red palm weevil Rhynchophorus ferrugineus.</title>
        <authorList>
            <person name="Dias G.B."/>
            <person name="Bergman C.M."/>
            <person name="Manee M."/>
        </authorList>
    </citation>
    <scope>NUCLEOTIDE SEQUENCE</scope>
    <source>
        <strain evidence="6">AA-2017</strain>
        <tissue evidence="6">Whole larva</tissue>
    </source>
</reference>
<dbReference type="OrthoDB" id="300500at2759"/>
<evidence type="ECO:0008006" key="8">
    <source>
        <dbReference type="Google" id="ProtNLM"/>
    </source>
</evidence>
<dbReference type="AlphaFoldDB" id="A0A834ME44"/>
<evidence type="ECO:0000256" key="4">
    <source>
        <dbReference type="ARBA" id="ARBA00023273"/>
    </source>
</evidence>
<keyword evidence="7" id="KW-1185">Reference proteome</keyword>
<gene>
    <name evidence="6" type="ORF">GWI33_008503</name>
</gene>
<dbReference type="InterPro" id="IPR042814">
    <property type="entry name" value="Morn5"/>
</dbReference>
<dbReference type="PANTHER" id="PTHR46437">
    <property type="entry name" value="MORN REPEAT-CONTAINING PROTEIN 5"/>
    <property type="match status" value="1"/>
</dbReference>
<proteinExistence type="predicted"/>
<dbReference type="Proteomes" id="UP000625711">
    <property type="component" value="Unassembled WGS sequence"/>
</dbReference>
<keyword evidence="2" id="KW-0282">Flagellum</keyword>
<evidence type="ECO:0000256" key="5">
    <source>
        <dbReference type="SAM" id="MobiDB-lite"/>
    </source>
</evidence>
<comment type="subcellular location">
    <subcellularLocation>
        <location evidence="1">Cell projection</location>
        <location evidence="1">Cilium</location>
        <location evidence="1">Flagellum</location>
    </subcellularLocation>
</comment>
<evidence type="ECO:0000313" key="6">
    <source>
        <dbReference type="EMBL" id="KAF7278371.1"/>
    </source>
</evidence>
<dbReference type="EMBL" id="JAACXV010000402">
    <property type="protein sequence ID" value="KAF7278371.1"/>
    <property type="molecule type" value="Genomic_DNA"/>
</dbReference>